<dbReference type="Pfam" id="PF04294">
    <property type="entry name" value="VanW"/>
    <property type="match status" value="1"/>
</dbReference>
<dbReference type="PANTHER" id="PTHR35788:SF1">
    <property type="entry name" value="EXPORTED PROTEIN"/>
    <property type="match status" value="1"/>
</dbReference>
<evidence type="ECO:0000256" key="2">
    <source>
        <dbReference type="SAM" id="Phobius"/>
    </source>
</evidence>
<keyword evidence="2" id="KW-0472">Membrane</keyword>
<evidence type="ECO:0000256" key="1">
    <source>
        <dbReference type="ARBA" id="ARBA00022729"/>
    </source>
</evidence>
<proteinExistence type="predicted"/>
<sequence>MKKNHKVATITPNHNKLHSKIAGKLKPAVNIIKPLYIFLLVAAVVISAYHTVFANRIIPGVVIGNTNVGGLSFKEALTRLKESEEKLNKDITYNFENKTFKINKEDIKFEYKWEVTLSRAYEIGRSGDIYTDSKDKLAGFFKYLSIKPFYDYDDILLSAKLLGIGAEIAKEGSDAKMIIKDGKLTVLPAVTGSSAVKGSLYKDTVELFDQIEDKQLFIQTKTDDPDILEEDLKTIFDRANKIVFAPFKVTYGKREWKFTPEQILNLLTVNKEKTGFDLALNKDNFESYLETLGSEVKESPKAQVTKVNEDKVEEFKIIKNGKELEVKKFTEDFKNALFDGKSTVEAAVNEVSVPEDKSRYGIKKLLGEGVSKFTGSGQPRIHNLALAAERTNGVLVPPGNIYSFNKSVGEINGMTGYDTAYIISNGRTVLGEGGGVCHTSTTMFRAILNAGLPIVSRFPHAYRVYYYELDSPVGFDASIFQPSLDLQFKNDTPAYILVQTEFDPKNYTLKFKLFGTDDGRKVEITKPVVTNVVAPPEPLYQEDPTLPEGSIKQIDFAAWGASVTFTRTVTREDKELYKDTFSSRYQPWRAIYLKGTKK</sequence>
<keyword evidence="2" id="KW-1133">Transmembrane helix</keyword>
<dbReference type="Pfam" id="PF12229">
    <property type="entry name" value="PG_binding_4"/>
    <property type="match status" value="1"/>
</dbReference>
<name>A0A1F4V8X2_UNCKA</name>
<dbReference type="InterPro" id="IPR022029">
    <property type="entry name" value="YoaR-like_PG-bd"/>
</dbReference>
<organism evidence="4 5">
    <name type="scientific">candidate division WWE3 bacterium RIFCSPHIGHO2_02_FULL_38_14</name>
    <dbReference type="NCBI Taxonomy" id="1802620"/>
    <lineage>
        <taxon>Bacteria</taxon>
        <taxon>Katanobacteria</taxon>
    </lineage>
</organism>
<keyword evidence="1" id="KW-0732">Signal</keyword>
<evidence type="ECO:0000313" key="4">
    <source>
        <dbReference type="EMBL" id="OGC53617.1"/>
    </source>
</evidence>
<dbReference type="PANTHER" id="PTHR35788">
    <property type="entry name" value="EXPORTED PROTEIN-RELATED"/>
    <property type="match status" value="1"/>
</dbReference>
<evidence type="ECO:0000259" key="3">
    <source>
        <dbReference type="SMART" id="SM01208"/>
    </source>
</evidence>
<dbReference type="InterPro" id="IPR011098">
    <property type="entry name" value="G5_dom"/>
</dbReference>
<dbReference type="SMART" id="SM01208">
    <property type="entry name" value="G5"/>
    <property type="match status" value="1"/>
</dbReference>
<feature type="transmembrane region" description="Helical" evidence="2">
    <location>
        <begin position="35"/>
        <end position="53"/>
    </location>
</feature>
<evidence type="ECO:0000313" key="5">
    <source>
        <dbReference type="Proteomes" id="UP000178127"/>
    </source>
</evidence>
<feature type="domain" description="G5" evidence="3">
    <location>
        <begin position="522"/>
        <end position="598"/>
    </location>
</feature>
<comment type="caution">
    <text evidence="4">The sequence shown here is derived from an EMBL/GenBank/DDBJ whole genome shotgun (WGS) entry which is preliminary data.</text>
</comment>
<accession>A0A1F4V8X2</accession>
<protein>
    <recommendedName>
        <fullName evidence="3">G5 domain-containing protein</fullName>
    </recommendedName>
</protein>
<reference evidence="4 5" key="1">
    <citation type="journal article" date="2016" name="Nat. Commun.">
        <title>Thousands of microbial genomes shed light on interconnected biogeochemical processes in an aquifer system.</title>
        <authorList>
            <person name="Anantharaman K."/>
            <person name="Brown C.T."/>
            <person name="Hug L.A."/>
            <person name="Sharon I."/>
            <person name="Castelle C.J."/>
            <person name="Probst A.J."/>
            <person name="Thomas B.C."/>
            <person name="Singh A."/>
            <person name="Wilkins M.J."/>
            <person name="Karaoz U."/>
            <person name="Brodie E.L."/>
            <person name="Williams K.H."/>
            <person name="Hubbard S.S."/>
            <person name="Banfield J.F."/>
        </authorList>
    </citation>
    <scope>NUCLEOTIDE SEQUENCE [LARGE SCALE GENOMIC DNA]</scope>
</reference>
<keyword evidence="2" id="KW-0812">Transmembrane</keyword>
<dbReference type="STRING" id="1802620.A3D91_04210"/>
<gene>
    <name evidence="4" type="ORF">A3D91_04210</name>
</gene>
<dbReference type="EMBL" id="MEVD01000013">
    <property type="protein sequence ID" value="OGC53617.1"/>
    <property type="molecule type" value="Genomic_DNA"/>
</dbReference>
<dbReference type="Proteomes" id="UP000178127">
    <property type="component" value="Unassembled WGS sequence"/>
</dbReference>
<dbReference type="InterPro" id="IPR052913">
    <property type="entry name" value="Glycopeptide_resist_protein"/>
</dbReference>
<dbReference type="InterPro" id="IPR007391">
    <property type="entry name" value="Vancomycin_resist_VanW"/>
</dbReference>
<dbReference type="AlphaFoldDB" id="A0A1F4V8X2"/>